<dbReference type="Gene3D" id="3.10.450.50">
    <property type="match status" value="1"/>
</dbReference>
<accession>A0A934K6A0</accession>
<name>A0A934K6A0_9BACT</name>
<evidence type="ECO:0000313" key="2">
    <source>
        <dbReference type="EMBL" id="MBJ7596378.1"/>
    </source>
</evidence>
<evidence type="ECO:0000313" key="3">
    <source>
        <dbReference type="Proteomes" id="UP000606991"/>
    </source>
</evidence>
<protein>
    <submittedName>
        <fullName evidence="2">Ester cyclase</fullName>
    </submittedName>
</protein>
<dbReference type="Proteomes" id="UP000606991">
    <property type="component" value="Unassembled WGS sequence"/>
</dbReference>
<feature type="domain" description="SnoaL-like" evidence="1">
    <location>
        <begin position="46"/>
        <end position="128"/>
    </location>
</feature>
<gene>
    <name evidence="2" type="ORF">JF886_16235</name>
</gene>
<proteinExistence type="predicted"/>
<dbReference type="Pfam" id="PF12680">
    <property type="entry name" value="SnoaL_2"/>
    <property type="match status" value="1"/>
</dbReference>
<dbReference type="InterPro" id="IPR032710">
    <property type="entry name" value="NTF2-like_dom_sf"/>
</dbReference>
<evidence type="ECO:0000259" key="1">
    <source>
        <dbReference type="Pfam" id="PF12680"/>
    </source>
</evidence>
<reference evidence="2 3" key="1">
    <citation type="submission" date="2020-10" db="EMBL/GenBank/DDBJ databases">
        <title>Ca. Dormibacterota MAGs.</title>
        <authorList>
            <person name="Montgomery K."/>
        </authorList>
    </citation>
    <scope>NUCLEOTIDE SEQUENCE [LARGE SCALE GENOMIC DNA]</scope>
    <source>
        <strain evidence="2">SC8812_S17_18</strain>
    </source>
</reference>
<sequence>MSGAIGFSARSSSAAVGKVVHAPAQRHTAEEFEMAENYEVLADRFHMELFSKGNLAAADEILTPEFVNRGAGIPPELAHGPEGAKRYAQAIRTGFGDEVNISHDDVIVSGDRIVIRWTASGPPTGASGSNR</sequence>
<comment type="caution">
    <text evidence="2">The sequence shown here is derived from an EMBL/GenBank/DDBJ whole genome shotgun (WGS) entry which is preliminary data.</text>
</comment>
<dbReference type="InterPro" id="IPR037401">
    <property type="entry name" value="SnoaL-like"/>
</dbReference>
<dbReference type="EMBL" id="JAEKNS010000159">
    <property type="protein sequence ID" value="MBJ7596378.1"/>
    <property type="molecule type" value="Genomic_DNA"/>
</dbReference>
<dbReference type="RefSeq" id="WP_337314368.1">
    <property type="nucleotide sequence ID" value="NZ_JAEKNS010000159.1"/>
</dbReference>
<dbReference type="SUPFAM" id="SSF54427">
    <property type="entry name" value="NTF2-like"/>
    <property type="match status" value="1"/>
</dbReference>
<organism evidence="2 3">
    <name type="scientific">Candidatus Aeolococcus gillhamiae</name>
    <dbReference type="NCBI Taxonomy" id="3127015"/>
    <lineage>
        <taxon>Bacteria</taxon>
        <taxon>Bacillati</taxon>
        <taxon>Candidatus Dormiibacterota</taxon>
        <taxon>Candidatus Dormibacteria</taxon>
        <taxon>Candidatus Aeolococcales</taxon>
        <taxon>Candidatus Aeolococcaceae</taxon>
        <taxon>Candidatus Aeolococcus</taxon>
    </lineage>
</organism>
<dbReference type="AlphaFoldDB" id="A0A934K6A0"/>